<feature type="chain" id="PRO_5047535162" evidence="4">
    <location>
        <begin position="20"/>
        <end position="134"/>
    </location>
</feature>
<evidence type="ECO:0000256" key="4">
    <source>
        <dbReference type="SAM" id="SignalP"/>
    </source>
</evidence>
<comment type="caution">
    <text evidence="5">The sequence shown here is derived from an EMBL/GenBank/DDBJ whole genome shotgun (WGS) entry which is preliminary data.</text>
</comment>
<dbReference type="EMBL" id="JAZDRO010000009">
    <property type="protein sequence ID" value="MEE2567717.1"/>
    <property type="molecule type" value="Genomic_DNA"/>
</dbReference>
<dbReference type="InterPro" id="IPR036896">
    <property type="entry name" value="Avidin-like_sf"/>
</dbReference>
<evidence type="ECO:0000256" key="3">
    <source>
        <dbReference type="ARBA" id="ARBA00022729"/>
    </source>
</evidence>
<accession>A0ABU7M1L9</accession>
<feature type="signal peptide" evidence="4">
    <location>
        <begin position="1"/>
        <end position="19"/>
    </location>
</feature>
<gene>
    <name evidence="5" type="ORF">V0U35_13625</name>
</gene>
<evidence type="ECO:0000256" key="2">
    <source>
        <dbReference type="ARBA" id="ARBA00022525"/>
    </source>
</evidence>
<sequence>MIRTAAALALAFVGIEAAAAQGLPATSVWENQSGSVLYIDDVRENGHFHGRYVNNAAGYACQGVEYRVVGDVFDPLIAFSVVWRAEAETCHTITSWTGEVDGGTIRTEWSLVREGEDGFARYSGESVFIQREEE</sequence>
<dbReference type="Proteomes" id="UP001310692">
    <property type="component" value="Unassembled WGS sequence"/>
</dbReference>
<keyword evidence="6" id="KW-1185">Reference proteome</keyword>
<proteinExistence type="predicted"/>
<keyword evidence="3 4" id="KW-0732">Signal</keyword>
<evidence type="ECO:0000313" key="5">
    <source>
        <dbReference type="EMBL" id="MEE2567717.1"/>
    </source>
</evidence>
<evidence type="ECO:0000256" key="1">
    <source>
        <dbReference type="ARBA" id="ARBA00004613"/>
    </source>
</evidence>
<protein>
    <submittedName>
        <fullName evidence="5">Avidin/streptavidin family protein</fullName>
    </submittedName>
</protein>
<dbReference type="RefSeq" id="WP_330197302.1">
    <property type="nucleotide sequence ID" value="NZ_JAZDRO010000009.1"/>
</dbReference>
<comment type="subcellular location">
    <subcellularLocation>
        <location evidence="1">Secreted</location>
    </subcellularLocation>
</comment>
<evidence type="ECO:0000313" key="6">
    <source>
        <dbReference type="Proteomes" id="UP001310692"/>
    </source>
</evidence>
<organism evidence="5 6">
    <name type="scientific">Hyphobacterium marinum</name>
    <dbReference type="NCBI Taxonomy" id="3116574"/>
    <lineage>
        <taxon>Bacteria</taxon>
        <taxon>Pseudomonadati</taxon>
        <taxon>Pseudomonadota</taxon>
        <taxon>Alphaproteobacteria</taxon>
        <taxon>Maricaulales</taxon>
        <taxon>Maricaulaceae</taxon>
        <taxon>Hyphobacterium</taxon>
    </lineage>
</organism>
<keyword evidence="2" id="KW-0964">Secreted</keyword>
<dbReference type="Pfam" id="PF01382">
    <property type="entry name" value="Avidin"/>
    <property type="match status" value="1"/>
</dbReference>
<dbReference type="PROSITE" id="PS51326">
    <property type="entry name" value="AVIDIN_2"/>
    <property type="match status" value="1"/>
</dbReference>
<name>A0ABU7M1L9_9PROT</name>
<dbReference type="Gene3D" id="2.40.128.30">
    <property type="entry name" value="Avidin-like"/>
    <property type="match status" value="1"/>
</dbReference>
<reference evidence="5 6" key="1">
    <citation type="submission" date="2024-01" db="EMBL/GenBank/DDBJ databases">
        <title>Hyphobacterium bacterium isolated from marine sediment.</title>
        <authorList>
            <person name="Zhao S."/>
        </authorList>
    </citation>
    <scope>NUCLEOTIDE SEQUENCE [LARGE SCALE GENOMIC DNA]</scope>
    <source>
        <strain evidence="5 6">Y60-23</strain>
    </source>
</reference>
<dbReference type="SUPFAM" id="SSF50876">
    <property type="entry name" value="Avidin/streptavidin"/>
    <property type="match status" value="1"/>
</dbReference>
<dbReference type="InterPro" id="IPR005468">
    <property type="entry name" value="Avidin/str"/>
</dbReference>